<feature type="transmembrane region" description="Helical" evidence="9">
    <location>
        <begin position="424"/>
        <end position="446"/>
    </location>
</feature>
<dbReference type="EMBL" id="NCWY01000001">
    <property type="protein sequence ID" value="PAK97106.1"/>
    <property type="molecule type" value="Genomic_DNA"/>
</dbReference>
<keyword evidence="4" id="KW-1003">Cell membrane</keyword>
<evidence type="ECO:0000256" key="8">
    <source>
        <dbReference type="SAM" id="MobiDB-lite"/>
    </source>
</evidence>
<evidence type="ECO:0000256" key="5">
    <source>
        <dbReference type="ARBA" id="ARBA00022692"/>
    </source>
</evidence>
<feature type="transmembrane region" description="Helical" evidence="9">
    <location>
        <begin position="30"/>
        <end position="56"/>
    </location>
</feature>
<name>A0A165DQ13_9MICO</name>
<dbReference type="NCBIfam" id="TIGR00711">
    <property type="entry name" value="efflux_EmrB"/>
    <property type="match status" value="1"/>
</dbReference>
<dbReference type="PROSITE" id="PS50850">
    <property type="entry name" value="MFS"/>
    <property type="match status" value="1"/>
</dbReference>
<feature type="transmembrane region" description="Helical" evidence="9">
    <location>
        <begin position="95"/>
        <end position="114"/>
    </location>
</feature>
<organism evidence="12 14">
    <name type="scientific">Brevibacterium casei</name>
    <dbReference type="NCBI Taxonomy" id="33889"/>
    <lineage>
        <taxon>Bacteria</taxon>
        <taxon>Bacillati</taxon>
        <taxon>Actinomycetota</taxon>
        <taxon>Actinomycetes</taxon>
        <taxon>Micrococcales</taxon>
        <taxon>Brevibacteriaceae</taxon>
        <taxon>Brevibacterium</taxon>
    </lineage>
</organism>
<dbReference type="InterPro" id="IPR020846">
    <property type="entry name" value="MFS_dom"/>
</dbReference>
<dbReference type="SUPFAM" id="SSF103473">
    <property type="entry name" value="MFS general substrate transporter"/>
    <property type="match status" value="1"/>
</dbReference>
<evidence type="ECO:0000256" key="6">
    <source>
        <dbReference type="ARBA" id="ARBA00022989"/>
    </source>
</evidence>
<dbReference type="Gene3D" id="1.20.1720.10">
    <property type="entry name" value="Multidrug resistance protein D"/>
    <property type="match status" value="1"/>
</dbReference>
<dbReference type="GO" id="GO:0005886">
    <property type="term" value="C:plasma membrane"/>
    <property type="evidence" value="ECO:0007669"/>
    <property type="project" value="UniProtKB-SubCell"/>
</dbReference>
<evidence type="ECO:0000256" key="9">
    <source>
        <dbReference type="SAM" id="Phobius"/>
    </source>
</evidence>
<evidence type="ECO:0000313" key="12">
    <source>
        <dbReference type="EMBL" id="PAK97106.1"/>
    </source>
</evidence>
<keyword evidence="5 9" id="KW-0812">Transmembrane</keyword>
<feature type="transmembrane region" description="Helical" evidence="9">
    <location>
        <begin position="458"/>
        <end position="480"/>
    </location>
</feature>
<dbReference type="PANTHER" id="PTHR42718:SF9">
    <property type="entry name" value="MAJOR FACILITATOR SUPERFAMILY MULTIDRUG TRANSPORTER MFSC"/>
    <property type="match status" value="1"/>
</dbReference>
<dbReference type="InterPro" id="IPR004638">
    <property type="entry name" value="EmrB-like"/>
</dbReference>
<feature type="domain" description="Major facilitator superfamily (MFS) profile" evidence="10">
    <location>
        <begin position="30"/>
        <end position="485"/>
    </location>
</feature>
<reference evidence="11" key="2">
    <citation type="submission" date="2016-01" db="EMBL/GenBank/DDBJ databases">
        <authorList>
            <person name="Hong K.W."/>
        </authorList>
    </citation>
    <scope>NUCLEOTIDE SEQUENCE</scope>
    <source>
        <strain evidence="11">M40</strain>
    </source>
</reference>
<dbReference type="Proteomes" id="UP000216867">
    <property type="component" value="Unassembled WGS sequence"/>
</dbReference>
<dbReference type="InterPro" id="IPR011701">
    <property type="entry name" value="MFS"/>
</dbReference>
<reference evidence="13" key="1">
    <citation type="submission" date="2016-01" db="EMBL/GenBank/DDBJ databases">
        <title>Draft genome of Chromobacterium sp. F49.</title>
        <authorList>
            <person name="Hong K.W."/>
        </authorList>
    </citation>
    <scope>NUCLEOTIDE SEQUENCE [LARGE SCALE GENOMIC DNA]</scope>
    <source>
        <strain evidence="13">M40</strain>
    </source>
</reference>
<dbReference type="RefSeq" id="WP_009377303.1">
    <property type="nucleotide sequence ID" value="NZ_VEKE01000016.1"/>
</dbReference>
<dbReference type="CDD" id="cd17503">
    <property type="entry name" value="MFS_LmrB_MDR_like"/>
    <property type="match status" value="1"/>
</dbReference>
<dbReference type="STRING" id="33889.AVW13_14050"/>
<dbReference type="PANTHER" id="PTHR42718">
    <property type="entry name" value="MAJOR FACILITATOR SUPERFAMILY MULTIDRUG TRANSPORTER MFSC"/>
    <property type="match status" value="1"/>
</dbReference>
<evidence type="ECO:0000313" key="11">
    <source>
        <dbReference type="EMBL" id="KZE17208.1"/>
    </source>
</evidence>
<dbReference type="AlphaFoldDB" id="A0A165DQ13"/>
<evidence type="ECO:0000256" key="4">
    <source>
        <dbReference type="ARBA" id="ARBA00022475"/>
    </source>
</evidence>
<feature type="transmembrane region" description="Helical" evidence="9">
    <location>
        <begin position="247"/>
        <end position="265"/>
    </location>
</feature>
<evidence type="ECO:0000256" key="7">
    <source>
        <dbReference type="ARBA" id="ARBA00023136"/>
    </source>
</evidence>
<feature type="transmembrane region" description="Helical" evidence="9">
    <location>
        <begin position="126"/>
        <end position="146"/>
    </location>
</feature>
<comment type="caution">
    <text evidence="12">The sequence shown here is derived from an EMBL/GenBank/DDBJ whole genome shotgun (WGS) entry which is preliminary data.</text>
</comment>
<evidence type="ECO:0000256" key="2">
    <source>
        <dbReference type="ARBA" id="ARBA00008537"/>
    </source>
</evidence>
<comment type="subcellular location">
    <subcellularLocation>
        <location evidence="1">Cell membrane</location>
        <topology evidence="1">Multi-pass membrane protein</topology>
    </subcellularLocation>
</comment>
<dbReference type="PRINTS" id="PR01036">
    <property type="entry name" value="TCRTETB"/>
</dbReference>
<sequence>MTMRESTAVDRAAAADPTPESATPRKGTGVIWLLLGAAFVTLLNETVMGVAIPHLVTDLGVTLTLAQWTTTAFMLTMAVVIPTTGYLLKRLSTRQVFLLAMSLFTAGTLLGALAPEFSVLLVARVIQASGTAMMMPLLMTTIMTLVPAHERGRFMGRITIVMAVAPALGPTLSGFILNVLNWHFLFWTILPVAILMMIIGALRLRNIGEQSHSPLDWVSLPLSAFGFGGLVYGFSTLGSATPDSAPQALTALAVGVLSLGLFIWRQIVLQRDDRALLDLRVFRSRTFALAIGLVVVMMAAMFGSIILLPIYLQNVLALDSVTTGMLLLPGGLVMGLAAPIVGRLFDRFGPRPLVIPGALMASAVLWSLTQLDENSPAWFVLLGHMGLSIGVAFMMTPLLTSALGSLTPQLYSHGSATVGAIQQVAGAIGTALFITVLSIGTVQAAGSGAASVAAQADGVSVAFLAGAVLSLIAVVGSWFVRNPAPLAAPASPAAK</sequence>
<gene>
    <name evidence="11" type="ORF">AVW13_14050</name>
    <name evidence="12" type="ORF">B8X04_00570</name>
</gene>
<dbReference type="GO" id="GO:0022857">
    <property type="term" value="F:transmembrane transporter activity"/>
    <property type="evidence" value="ECO:0007669"/>
    <property type="project" value="InterPro"/>
</dbReference>
<feature type="region of interest" description="Disordered" evidence="8">
    <location>
        <begin position="1"/>
        <end position="24"/>
    </location>
</feature>
<feature type="transmembrane region" description="Helical" evidence="9">
    <location>
        <begin position="324"/>
        <end position="341"/>
    </location>
</feature>
<protein>
    <submittedName>
        <fullName evidence="12">MFS transporter</fullName>
    </submittedName>
</protein>
<feature type="transmembrane region" description="Helical" evidence="9">
    <location>
        <begin position="286"/>
        <end position="312"/>
    </location>
</feature>
<dbReference type="Pfam" id="PF07690">
    <property type="entry name" value="MFS_1"/>
    <property type="match status" value="1"/>
</dbReference>
<reference evidence="12 14" key="3">
    <citation type="submission" date="2017-04" db="EMBL/GenBank/DDBJ databases">
        <title>Kefir bacterial isolates.</title>
        <authorList>
            <person name="Kim Y."/>
            <person name="Blasche S."/>
            <person name="Patil K.R."/>
        </authorList>
    </citation>
    <scope>NUCLEOTIDE SEQUENCE [LARGE SCALE GENOMIC DNA]</scope>
    <source>
        <strain evidence="12 14">OG2</strain>
    </source>
</reference>
<evidence type="ECO:0000313" key="14">
    <source>
        <dbReference type="Proteomes" id="UP000216867"/>
    </source>
</evidence>
<evidence type="ECO:0000313" key="13">
    <source>
        <dbReference type="Proteomes" id="UP000076612"/>
    </source>
</evidence>
<evidence type="ECO:0000259" key="10">
    <source>
        <dbReference type="PROSITE" id="PS50850"/>
    </source>
</evidence>
<feature type="transmembrane region" description="Helical" evidence="9">
    <location>
        <begin position="377"/>
        <end position="403"/>
    </location>
</feature>
<keyword evidence="3" id="KW-0813">Transport</keyword>
<evidence type="ECO:0000256" key="1">
    <source>
        <dbReference type="ARBA" id="ARBA00004651"/>
    </source>
</evidence>
<dbReference type="Gene3D" id="1.20.1250.20">
    <property type="entry name" value="MFS general substrate transporter like domains"/>
    <property type="match status" value="1"/>
</dbReference>
<accession>A0A165DQ13</accession>
<feature type="transmembrane region" description="Helical" evidence="9">
    <location>
        <begin position="353"/>
        <end position="371"/>
    </location>
</feature>
<proteinExistence type="inferred from homology"/>
<feature type="transmembrane region" description="Helical" evidence="9">
    <location>
        <begin position="184"/>
        <end position="202"/>
    </location>
</feature>
<evidence type="ECO:0000256" key="3">
    <source>
        <dbReference type="ARBA" id="ARBA00022448"/>
    </source>
</evidence>
<feature type="transmembrane region" description="Helical" evidence="9">
    <location>
        <begin position="158"/>
        <end position="178"/>
    </location>
</feature>
<dbReference type="Proteomes" id="UP000076612">
    <property type="component" value="Unassembled WGS sequence"/>
</dbReference>
<feature type="transmembrane region" description="Helical" evidence="9">
    <location>
        <begin position="214"/>
        <end position="235"/>
    </location>
</feature>
<dbReference type="EMBL" id="LQQR01000027">
    <property type="protein sequence ID" value="KZE17208.1"/>
    <property type="molecule type" value="Genomic_DNA"/>
</dbReference>
<keyword evidence="6 9" id="KW-1133">Transmembrane helix</keyword>
<comment type="similarity">
    <text evidence="2">Belongs to the major facilitator superfamily. EmrB family.</text>
</comment>
<feature type="transmembrane region" description="Helical" evidence="9">
    <location>
        <begin position="68"/>
        <end position="88"/>
    </location>
</feature>
<dbReference type="InterPro" id="IPR036259">
    <property type="entry name" value="MFS_trans_sf"/>
</dbReference>
<keyword evidence="7 9" id="KW-0472">Membrane</keyword>